<feature type="domain" description="BTB" evidence="1">
    <location>
        <begin position="23"/>
        <end position="94"/>
    </location>
</feature>
<sequence>MPFECPQDVANDYEKLFNSNEGYDVIIYAGNDDREIHAHSLVLRTRSQHFCTKFSAESFDRRNETFIFNLSTVSYQSFNMILRFIYLDEINIQILINYIQEYLIKDRDGYIQANSIEILEKVYQNNAFTDLRNNCIKKICENPERLLNSNHFTSLQTPLLELLFQRDDLSLDEIDIWKSLIRWCLAQDQTRNISQDPTQWNSDESTIMERTIHRFIPLVRFYHISPNNFVVEVYPFREIIPNNFIDNMVQFHITQSQQLINDKRPPRCYIDSVIINQNHIAVFANWIYKRDKFHGYIPYKFNLLYRASRDGDAAAVFHEKCDNKGATLVIVKIANSNQLVGGYSRINWDSSGENKSTDENNFVFSFANKDDYQSARVGYCNDICNSIYCCSLNGPVFGLGSDLGYYNGVWYCDKNFSYPNVGIPLCVFNMDDYEVFQVVNK</sequence>
<dbReference type="EMBL" id="BLAL01000004">
    <property type="protein sequence ID" value="GES72874.1"/>
    <property type="molecule type" value="Genomic_DNA"/>
</dbReference>
<accession>A0A8H3QD79</accession>
<dbReference type="AlphaFoldDB" id="A0A8H3QD79"/>
<protein>
    <recommendedName>
        <fullName evidence="5">BTB domain-containing protein</fullName>
    </recommendedName>
</protein>
<evidence type="ECO:0000313" key="4">
    <source>
        <dbReference type="Proteomes" id="UP000615446"/>
    </source>
</evidence>
<evidence type="ECO:0000313" key="3">
    <source>
        <dbReference type="EMBL" id="GES72874.1"/>
    </source>
</evidence>
<dbReference type="InterPro" id="IPR011333">
    <property type="entry name" value="SKP1/BTB/POZ_sf"/>
</dbReference>
<dbReference type="CDD" id="cd18186">
    <property type="entry name" value="BTB_POZ_ZBTB_KLHL-like"/>
    <property type="match status" value="1"/>
</dbReference>
<organism evidence="3 4">
    <name type="scientific">Rhizophagus clarus</name>
    <dbReference type="NCBI Taxonomy" id="94130"/>
    <lineage>
        <taxon>Eukaryota</taxon>
        <taxon>Fungi</taxon>
        <taxon>Fungi incertae sedis</taxon>
        <taxon>Mucoromycota</taxon>
        <taxon>Glomeromycotina</taxon>
        <taxon>Glomeromycetes</taxon>
        <taxon>Glomerales</taxon>
        <taxon>Glomeraceae</taxon>
        <taxon>Rhizophagus</taxon>
    </lineage>
</organism>
<dbReference type="Pfam" id="PF07707">
    <property type="entry name" value="BACK"/>
    <property type="match status" value="1"/>
</dbReference>
<dbReference type="InterPro" id="IPR051481">
    <property type="entry name" value="BTB-POZ/Galectin-3-binding"/>
</dbReference>
<dbReference type="Proteomes" id="UP000615446">
    <property type="component" value="Unassembled WGS sequence"/>
</dbReference>
<dbReference type="Gene3D" id="1.25.40.420">
    <property type="match status" value="1"/>
</dbReference>
<comment type="caution">
    <text evidence="3">The sequence shown here is derived from an EMBL/GenBank/DDBJ whole genome shotgun (WGS) entry which is preliminary data.</text>
</comment>
<evidence type="ECO:0008006" key="5">
    <source>
        <dbReference type="Google" id="ProtNLM"/>
    </source>
</evidence>
<dbReference type="PANTHER" id="PTHR24410">
    <property type="entry name" value="HL07962P-RELATED"/>
    <property type="match status" value="1"/>
</dbReference>
<dbReference type="OrthoDB" id="25620at2759"/>
<dbReference type="PANTHER" id="PTHR24410:SF23">
    <property type="entry name" value="BTB DOMAIN-CONTAINING PROTEIN-RELATED"/>
    <property type="match status" value="1"/>
</dbReference>
<dbReference type="PROSITE" id="PS51886">
    <property type="entry name" value="TLDC"/>
    <property type="match status" value="1"/>
</dbReference>
<feature type="domain" description="TLDc" evidence="2">
    <location>
        <begin position="273"/>
        <end position="439"/>
    </location>
</feature>
<proteinExistence type="predicted"/>
<dbReference type="InterPro" id="IPR006571">
    <property type="entry name" value="TLDc_dom"/>
</dbReference>
<dbReference type="Pfam" id="PF07534">
    <property type="entry name" value="TLD"/>
    <property type="match status" value="1"/>
</dbReference>
<dbReference type="SMART" id="SM00875">
    <property type="entry name" value="BACK"/>
    <property type="match status" value="1"/>
</dbReference>
<name>A0A8H3QD79_9GLOM</name>
<dbReference type="SUPFAM" id="SSF54695">
    <property type="entry name" value="POZ domain"/>
    <property type="match status" value="1"/>
</dbReference>
<dbReference type="InterPro" id="IPR000210">
    <property type="entry name" value="BTB/POZ_dom"/>
</dbReference>
<evidence type="ECO:0000259" key="1">
    <source>
        <dbReference type="PROSITE" id="PS50097"/>
    </source>
</evidence>
<dbReference type="InterPro" id="IPR011705">
    <property type="entry name" value="BACK"/>
</dbReference>
<gene>
    <name evidence="3" type="ORF">RCL2_000041800</name>
</gene>
<dbReference type="Gene3D" id="3.30.710.10">
    <property type="entry name" value="Potassium Channel Kv1.1, Chain A"/>
    <property type="match status" value="1"/>
</dbReference>
<evidence type="ECO:0000259" key="2">
    <source>
        <dbReference type="PROSITE" id="PS51886"/>
    </source>
</evidence>
<reference evidence="3" key="1">
    <citation type="submission" date="2019-10" db="EMBL/GenBank/DDBJ databases">
        <title>Conservation and host-specific expression of non-tandemly repeated heterogenous ribosome RNA gene in arbuscular mycorrhizal fungi.</title>
        <authorList>
            <person name="Maeda T."/>
            <person name="Kobayashi Y."/>
            <person name="Nakagawa T."/>
            <person name="Ezawa T."/>
            <person name="Yamaguchi K."/>
            <person name="Bino T."/>
            <person name="Nishimoto Y."/>
            <person name="Shigenobu S."/>
            <person name="Kawaguchi M."/>
        </authorList>
    </citation>
    <scope>NUCLEOTIDE SEQUENCE</scope>
    <source>
        <strain evidence="3">HR1</strain>
    </source>
</reference>
<dbReference type="PROSITE" id="PS50097">
    <property type="entry name" value="BTB"/>
    <property type="match status" value="1"/>
</dbReference>
<dbReference type="Pfam" id="PF00651">
    <property type="entry name" value="BTB"/>
    <property type="match status" value="1"/>
</dbReference>